<keyword evidence="2" id="KW-1185">Reference proteome</keyword>
<reference evidence="1 2" key="1">
    <citation type="submission" date="2018-03" db="EMBL/GenBank/DDBJ databases">
        <authorList>
            <person name="Zhou J."/>
            <person name="Li X."/>
            <person name="Xue M."/>
            <person name="Yin J."/>
        </authorList>
    </citation>
    <scope>NUCLEOTIDE SEQUENCE [LARGE SCALE GENOMIC DNA]</scope>
    <source>
        <strain evidence="1 2">SYSU ZJ2214</strain>
    </source>
</reference>
<organism evidence="1 2">
    <name type="scientific">Halomonas litopenaei</name>
    <dbReference type="NCBI Taxonomy" id="2109328"/>
    <lineage>
        <taxon>Bacteria</taxon>
        <taxon>Pseudomonadati</taxon>
        <taxon>Pseudomonadota</taxon>
        <taxon>Gammaproteobacteria</taxon>
        <taxon>Oceanospirillales</taxon>
        <taxon>Halomonadaceae</taxon>
        <taxon>Halomonas</taxon>
    </lineage>
</organism>
<protein>
    <submittedName>
        <fullName evidence="1">Uncharacterized protein</fullName>
    </submittedName>
</protein>
<dbReference type="Proteomes" id="UP000241895">
    <property type="component" value="Unassembled WGS sequence"/>
</dbReference>
<sequence>MPAGTTMSIKPAGGVSWMIGNGETAAQTLHSGCVWSGVSLWSAIQGPAQSSMATSVGPARLASTTSMIVSTIGTMARRLMQLPSSVRAVGFINLPFWR</sequence>
<proteinExistence type="predicted"/>
<evidence type="ECO:0000313" key="2">
    <source>
        <dbReference type="Proteomes" id="UP000241895"/>
    </source>
</evidence>
<comment type="caution">
    <text evidence="1">The sequence shown here is derived from an EMBL/GenBank/DDBJ whole genome shotgun (WGS) entry which is preliminary data.</text>
</comment>
<name>A0ABX5IZL0_9GAMM</name>
<accession>A0ABX5IZL0</accession>
<gene>
    <name evidence="1" type="ORF">C6W88_01035</name>
</gene>
<dbReference type="EMBL" id="PXNS01000001">
    <property type="protein sequence ID" value="PTL96027.1"/>
    <property type="molecule type" value="Genomic_DNA"/>
</dbReference>
<evidence type="ECO:0000313" key="1">
    <source>
        <dbReference type="EMBL" id="PTL96027.1"/>
    </source>
</evidence>